<sequence length="78" mass="8381">MGIVPWGVIAFYQIGAIVAGDDPAPIVRVITIAMLAIAAGYWFVAFHYRVTGLAQTVFVTAHVSLFAWLAMASLQQSV</sequence>
<keyword evidence="1" id="KW-0812">Transmembrane</keyword>
<evidence type="ECO:0000256" key="1">
    <source>
        <dbReference type="SAM" id="Phobius"/>
    </source>
</evidence>
<proteinExistence type="predicted"/>
<organism evidence="2 3">
    <name type="scientific">Salinibacterium xinjiangense</name>
    <dbReference type="NCBI Taxonomy" id="386302"/>
    <lineage>
        <taxon>Bacteria</taxon>
        <taxon>Bacillati</taxon>
        <taxon>Actinomycetota</taxon>
        <taxon>Actinomycetes</taxon>
        <taxon>Micrococcales</taxon>
        <taxon>Microbacteriaceae</taxon>
        <taxon>Salinibacterium</taxon>
    </lineage>
</organism>
<keyword evidence="1" id="KW-0472">Membrane</keyword>
<reference evidence="2 3" key="1">
    <citation type="submission" date="2017-09" db="EMBL/GenBank/DDBJ databases">
        <authorList>
            <person name="Ehlers B."/>
            <person name="Leendertz F.H."/>
        </authorList>
    </citation>
    <scope>NUCLEOTIDE SEQUENCE [LARGE SCALE GENOMIC DNA]</scope>
    <source>
        <strain evidence="2 3">CGMCC 1.05381</strain>
    </source>
</reference>
<dbReference type="AlphaFoldDB" id="A0A2C8YNF1"/>
<dbReference type="RefSeq" id="WP_097059565.1">
    <property type="nucleotide sequence ID" value="NZ_BMLC01000002.1"/>
</dbReference>
<evidence type="ECO:0000313" key="2">
    <source>
        <dbReference type="EMBL" id="SOE52026.1"/>
    </source>
</evidence>
<keyword evidence="1" id="KW-1133">Transmembrane helix</keyword>
<feature type="transmembrane region" description="Helical" evidence="1">
    <location>
        <begin position="26"/>
        <end position="44"/>
    </location>
</feature>
<accession>A0A2C8YNF1</accession>
<dbReference type="OrthoDB" id="2042238at2"/>
<protein>
    <recommendedName>
        <fullName evidence="4">TspO and MBR related proteins</fullName>
    </recommendedName>
</protein>
<keyword evidence="3" id="KW-1185">Reference proteome</keyword>
<evidence type="ECO:0008006" key="4">
    <source>
        <dbReference type="Google" id="ProtNLM"/>
    </source>
</evidence>
<dbReference type="Proteomes" id="UP000219440">
    <property type="component" value="Unassembled WGS sequence"/>
</dbReference>
<name>A0A2C8YNF1_9MICO</name>
<feature type="transmembrane region" description="Helical" evidence="1">
    <location>
        <begin position="56"/>
        <end position="74"/>
    </location>
</feature>
<evidence type="ECO:0000313" key="3">
    <source>
        <dbReference type="Proteomes" id="UP000219440"/>
    </source>
</evidence>
<gene>
    <name evidence="2" type="ORF">SAMN06296378_0427</name>
</gene>
<dbReference type="EMBL" id="OCST01000001">
    <property type="protein sequence ID" value="SOE52026.1"/>
    <property type="molecule type" value="Genomic_DNA"/>
</dbReference>